<dbReference type="Gene3D" id="2.60.120.430">
    <property type="entry name" value="Galactose-binding lectin"/>
    <property type="match status" value="1"/>
</dbReference>
<dbReference type="InterPro" id="IPR045272">
    <property type="entry name" value="ANXUR1/2-like"/>
</dbReference>
<evidence type="ECO:0000256" key="2">
    <source>
        <dbReference type="ARBA" id="ARBA00022527"/>
    </source>
</evidence>
<evidence type="ECO:0000256" key="11">
    <source>
        <dbReference type="ARBA" id="ARBA00023180"/>
    </source>
</evidence>
<evidence type="ECO:0000259" key="13">
    <source>
        <dbReference type="Pfam" id="PF12819"/>
    </source>
</evidence>
<evidence type="ECO:0000256" key="8">
    <source>
        <dbReference type="ARBA" id="ARBA00022840"/>
    </source>
</evidence>
<keyword evidence="2" id="KW-0723">Serine/threonine-protein kinase</keyword>
<evidence type="ECO:0000256" key="10">
    <source>
        <dbReference type="ARBA" id="ARBA00023136"/>
    </source>
</evidence>
<dbReference type="EMBL" id="JAGKQM010000017">
    <property type="protein sequence ID" value="KAH0866958.1"/>
    <property type="molecule type" value="Genomic_DNA"/>
</dbReference>
<evidence type="ECO:0000256" key="12">
    <source>
        <dbReference type="SAM" id="Phobius"/>
    </source>
</evidence>
<keyword evidence="10 12" id="KW-0472">Membrane</keyword>
<dbReference type="InterPro" id="IPR024788">
    <property type="entry name" value="Malectin-like_Carb-bd_dom"/>
</dbReference>
<keyword evidence="8" id="KW-0067">ATP-binding</keyword>
<keyword evidence="7" id="KW-0418">Kinase</keyword>
<evidence type="ECO:0000256" key="9">
    <source>
        <dbReference type="ARBA" id="ARBA00022989"/>
    </source>
</evidence>
<keyword evidence="9 12" id="KW-1133">Transmembrane helix</keyword>
<accession>A0ABQ7YFE0</accession>
<dbReference type="PANTHER" id="PTHR34590">
    <property type="entry name" value="OS03G0124300 PROTEIN-RELATED"/>
    <property type="match status" value="1"/>
</dbReference>
<evidence type="ECO:0000256" key="4">
    <source>
        <dbReference type="ARBA" id="ARBA00022692"/>
    </source>
</evidence>
<organism evidence="14 15">
    <name type="scientific">Brassica napus</name>
    <name type="common">Rape</name>
    <dbReference type="NCBI Taxonomy" id="3708"/>
    <lineage>
        <taxon>Eukaryota</taxon>
        <taxon>Viridiplantae</taxon>
        <taxon>Streptophyta</taxon>
        <taxon>Embryophyta</taxon>
        <taxon>Tracheophyta</taxon>
        <taxon>Spermatophyta</taxon>
        <taxon>Magnoliopsida</taxon>
        <taxon>eudicotyledons</taxon>
        <taxon>Gunneridae</taxon>
        <taxon>Pentapetalae</taxon>
        <taxon>rosids</taxon>
        <taxon>malvids</taxon>
        <taxon>Brassicales</taxon>
        <taxon>Brassicaceae</taxon>
        <taxon>Brassiceae</taxon>
        <taxon>Brassica</taxon>
    </lineage>
</organism>
<sequence>MQAHRCLPHQLRRYLQHHWLSLDTGPAEGSWSPHTLAFINGLEIVSMPNRLYTNGGFHDHITDVGSNSDFGIDDTTTALETVYRVKVAGDGEYINYTKKTPDWVAPKAMYGAYRYPKQNPDFGLTWLFAVDAGFNYLVRLHFCDSTAKAAALLRFSIYIGNKTAKAETDFRNLSGGPMYLDFKTFLPRKSGKRPNLRFDLHPQNKENLQYFEVGLSDSRGNLSGSNKCPIAIASFYKKQKSPIALHALAIILIAIGSGSAAGLATFIIVLMRQTKTKNKDNNNVVVFKVLLKQYTYAELKKIKKSFSYTLGRFGTVYVTLHLINGKERRRNIRNL</sequence>
<keyword evidence="11" id="KW-0325">Glycoprotein</keyword>
<reference evidence="14 15" key="1">
    <citation type="submission" date="2021-05" db="EMBL/GenBank/DDBJ databases">
        <title>Genome Assembly of Synthetic Allotetraploid Brassica napus Reveals Homoeologous Exchanges between Subgenomes.</title>
        <authorList>
            <person name="Davis J.T."/>
        </authorList>
    </citation>
    <scope>NUCLEOTIDE SEQUENCE [LARGE SCALE GENOMIC DNA]</scope>
    <source>
        <strain evidence="15">cv. Da-Ae</strain>
        <tissue evidence="14">Seedling</tissue>
    </source>
</reference>
<dbReference type="Proteomes" id="UP000824890">
    <property type="component" value="Unassembled WGS sequence"/>
</dbReference>
<name>A0ABQ7YFE0_BRANA</name>
<keyword evidence="4 12" id="KW-0812">Transmembrane</keyword>
<gene>
    <name evidence="14" type="ORF">HID58_073980</name>
</gene>
<keyword evidence="5" id="KW-0732">Signal</keyword>
<evidence type="ECO:0000256" key="6">
    <source>
        <dbReference type="ARBA" id="ARBA00022741"/>
    </source>
</evidence>
<keyword evidence="6" id="KW-0547">Nucleotide-binding</keyword>
<keyword evidence="3" id="KW-0808">Transferase</keyword>
<dbReference type="PANTHER" id="PTHR34590:SF5">
    <property type="entry name" value="OS04G0586500 PROTEIN"/>
    <property type="match status" value="1"/>
</dbReference>
<evidence type="ECO:0000256" key="5">
    <source>
        <dbReference type="ARBA" id="ARBA00022729"/>
    </source>
</evidence>
<evidence type="ECO:0000256" key="7">
    <source>
        <dbReference type="ARBA" id="ARBA00022777"/>
    </source>
</evidence>
<protein>
    <recommendedName>
        <fullName evidence="13">Malectin-like domain-containing protein</fullName>
    </recommendedName>
</protein>
<feature type="domain" description="Malectin-like" evidence="13">
    <location>
        <begin position="35"/>
        <end position="179"/>
    </location>
</feature>
<evidence type="ECO:0000256" key="1">
    <source>
        <dbReference type="ARBA" id="ARBA00004479"/>
    </source>
</evidence>
<feature type="transmembrane region" description="Helical" evidence="12">
    <location>
        <begin position="243"/>
        <end position="270"/>
    </location>
</feature>
<comment type="subcellular location">
    <subcellularLocation>
        <location evidence="1">Membrane</location>
        <topology evidence="1">Single-pass type I membrane protein</topology>
    </subcellularLocation>
</comment>
<comment type="caution">
    <text evidence="14">The sequence shown here is derived from an EMBL/GenBank/DDBJ whole genome shotgun (WGS) entry which is preliminary data.</text>
</comment>
<keyword evidence="15" id="KW-1185">Reference proteome</keyword>
<evidence type="ECO:0000313" key="14">
    <source>
        <dbReference type="EMBL" id="KAH0866958.1"/>
    </source>
</evidence>
<evidence type="ECO:0000313" key="15">
    <source>
        <dbReference type="Proteomes" id="UP000824890"/>
    </source>
</evidence>
<evidence type="ECO:0000256" key="3">
    <source>
        <dbReference type="ARBA" id="ARBA00022679"/>
    </source>
</evidence>
<dbReference type="Pfam" id="PF12819">
    <property type="entry name" value="Malectin_like"/>
    <property type="match status" value="1"/>
</dbReference>
<proteinExistence type="predicted"/>